<evidence type="ECO:0000256" key="5">
    <source>
        <dbReference type="PROSITE-ProRule" id="PRU00266"/>
    </source>
</evidence>
<gene>
    <name evidence="8" type="ORF">PBRASI_LOCUS3468</name>
</gene>
<organism evidence="8 9">
    <name type="scientific">Paraglomus brasilianum</name>
    <dbReference type="NCBI Taxonomy" id="144538"/>
    <lineage>
        <taxon>Eukaryota</taxon>
        <taxon>Fungi</taxon>
        <taxon>Fungi incertae sedis</taxon>
        <taxon>Mucoromycota</taxon>
        <taxon>Glomeromycotina</taxon>
        <taxon>Glomeromycetes</taxon>
        <taxon>Paraglomerales</taxon>
        <taxon>Paraglomeraceae</taxon>
        <taxon>Paraglomus</taxon>
    </lineage>
</organism>
<evidence type="ECO:0000313" key="8">
    <source>
        <dbReference type="EMBL" id="CAG8517992.1"/>
    </source>
</evidence>
<dbReference type="InterPro" id="IPR000999">
    <property type="entry name" value="RNase_III_dom"/>
</dbReference>
<name>A0A9N9A3R3_9GLOM</name>
<dbReference type="Proteomes" id="UP000789739">
    <property type="component" value="Unassembled WGS sequence"/>
</dbReference>
<dbReference type="SUPFAM" id="SSF54768">
    <property type="entry name" value="dsRNA-binding domain-like"/>
    <property type="match status" value="1"/>
</dbReference>
<dbReference type="PROSITE" id="PS50137">
    <property type="entry name" value="DS_RBD"/>
    <property type="match status" value="1"/>
</dbReference>
<accession>A0A9N9A3R3</accession>
<keyword evidence="4 5" id="KW-0694">RNA-binding</keyword>
<dbReference type="InterPro" id="IPR014720">
    <property type="entry name" value="dsRBD_dom"/>
</dbReference>
<evidence type="ECO:0000313" key="9">
    <source>
        <dbReference type="Proteomes" id="UP000789739"/>
    </source>
</evidence>
<reference evidence="8" key="1">
    <citation type="submission" date="2021-06" db="EMBL/GenBank/DDBJ databases">
        <authorList>
            <person name="Kallberg Y."/>
            <person name="Tangrot J."/>
            <person name="Rosling A."/>
        </authorList>
    </citation>
    <scope>NUCLEOTIDE SEQUENCE</scope>
    <source>
        <strain evidence="8">BR232B</strain>
    </source>
</reference>
<dbReference type="OrthoDB" id="67027at2759"/>
<dbReference type="SUPFAM" id="SSF69065">
    <property type="entry name" value="RNase III domain-like"/>
    <property type="match status" value="1"/>
</dbReference>
<evidence type="ECO:0000256" key="3">
    <source>
        <dbReference type="ARBA" id="ARBA00022801"/>
    </source>
</evidence>
<dbReference type="InterPro" id="IPR036389">
    <property type="entry name" value="RNase_III_sf"/>
</dbReference>
<evidence type="ECO:0000259" key="7">
    <source>
        <dbReference type="PROSITE" id="PS50142"/>
    </source>
</evidence>
<feature type="domain" description="DRBM" evidence="6">
    <location>
        <begin position="223"/>
        <end position="292"/>
    </location>
</feature>
<keyword evidence="3" id="KW-0378">Hydrolase</keyword>
<dbReference type="Gene3D" id="1.10.1520.10">
    <property type="entry name" value="Ribonuclease III domain"/>
    <property type="match status" value="1"/>
</dbReference>
<dbReference type="Pfam" id="PF00035">
    <property type="entry name" value="dsrm"/>
    <property type="match status" value="1"/>
</dbReference>
<evidence type="ECO:0000259" key="6">
    <source>
        <dbReference type="PROSITE" id="PS50137"/>
    </source>
</evidence>
<dbReference type="PANTHER" id="PTHR11207">
    <property type="entry name" value="RIBONUCLEASE III"/>
    <property type="match status" value="1"/>
</dbReference>
<dbReference type="GO" id="GO:0003725">
    <property type="term" value="F:double-stranded RNA binding"/>
    <property type="evidence" value="ECO:0007669"/>
    <property type="project" value="TreeGrafter"/>
</dbReference>
<dbReference type="GO" id="GO:0006396">
    <property type="term" value="P:RNA processing"/>
    <property type="evidence" value="ECO:0007669"/>
    <property type="project" value="InterPro"/>
</dbReference>
<dbReference type="SMART" id="SM00358">
    <property type="entry name" value="DSRM"/>
    <property type="match status" value="1"/>
</dbReference>
<proteinExistence type="predicted"/>
<protein>
    <submittedName>
        <fullName evidence="8">3508_t:CDS:1</fullName>
    </submittedName>
</protein>
<dbReference type="Gene3D" id="3.30.160.20">
    <property type="match status" value="1"/>
</dbReference>
<dbReference type="GO" id="GO:0010468">
    <property type="term" value="P:regulation of gene expression"/>
    <property type="evidence" value="ECO:0007669"/>
    <property type="project" value="TreeGrafter"/>
</dbReference>
<keyword evidence="1" id="KW-0540">Nuclease</keyword>
<evidence type="ECO:0000256" key="1">
    <source>
        <dbReference type="ARBA" id="ARBA00022722"/>
    </source>
</evidence>
<feature type="domain" description="RNase III" evidence="7">
    <location>
        <begin position="12"/>
        <end position="129"/>
    </location>
</feature>
<dbReference type="AlphaFoldDB" id="A0A9N9A3R3"/>
<dbReference type="PROSITE" id="PS50142">
    <property type="entry name" value="RNASE_3_2"/>
    <property type="match status" value="1"/>
</dbReference>
<keyword evidence="2" id="KW-0255">Endonuclease</keyword>
<keyword evidence="9" id="KW-1185">Reference proteome</keyword>
<dbReference type="GO" id="GO:0004525">
    <property type="term" value="F:ribonuclease III activity"/>
    <property type="evidence" value="ECO:0007669"/>
    <property type="project" value="InterPro"/>
</dbReference>
<sequence length="292" mass="32701">MDTNFDVLDYPNYGIRDEQLRRQALTHPSYSYENPGEAQKNNQRLEFEGDAYLKASITSLLREMCVDWNEDRLTQLRSKIERTSSLATFAKAIRIDEHIRVGNSCQGVTDKMLEDAFEAIIGAIHREGGQNRVDQLVFPFLRETCEALAREPPRTLASLSTPLFPSSQVTDSPIFTNGRQSPSESIYDGHVFSPTPAEPVNQNQVSQILLEMESLKKAIKCQNPVSALKEWRDHLGRSDIEYKFEKAGFEHSPSWKATCIISGIVVGTAVKPGKKQEAKSAAAEDAINRILG</sequence>
<comment type="caution">
    <text evidence="8">The sequence shown here is derived from an EMBL/GenBank/DDBJ whole genome shotgun (WGS) entry which is preliminary data.</text>
</comment>
<dbReference type="CDD" id="cd00593">
    <property type="entry name" value="RIBOc"/>
    <property type="match status" value="1"/>
</dbReference>
<evidence type="ECO:0000256" key="4">
    <source>
        <dbReference type="ARBA" id="ARBA00022884"/>
    </source>
</evidence>
<dbReference type="SMART" id="SM00535">
    <property type="entry name" value="RIBOc"/>
    <property type="match status" value="1"/>
</dbReference>
<evidence type="ECO:0000256" key="2">
    <source>
        <dbReference type="ARBA" id="ARBA00022759"/>
    </source>
</evidence>
<dbReference type="PANTHER" id="PTHR11207:SF0">
    <property type="entry name" value="RIBONUCLEASE 3"/>
    <property type="match status" value="1"/>
</dbReference>
<dbReference type="EMBL" id="CAJVPI010000314">
    <property type="protein sequence ID" value="CAG8517992.1"/>
    <property type="molecule type" value="Genomic_DNA"/>
</dbReference>
<dbReference type="Pfam" id="PF14622">
    <property type="entry name" value="Ribonucleas_3_3"/>
    <property type="match status" value="1"/>
</dbReference>